<dbReference type="GO" id="GO:0008160">
    <property type="term" value="F:protein tyrosine phosphatase activator activity"/>
    <property type="evidence" value="ECO:0007669"/>
    <property type="project" value="TreeGrafter"/>
</dbReference>
<evidence type="ECO:0000313" key="2">
    <source>
        <dbReference type="EMBL" id="OLQ10717.1"/>
    </source>
</evidence>
<gene>
    <name evidence="2" type="primary">PPP2R4</name>
    <name evidence="2" type="ORF">AK812_SmicGene5550</name>
</gene>
<dbReference type="Pfam" id="PF03095">
    <property type="entry name" value="PTPA"/>
    <property type="match status" value="1"/>
</dbReference>
<name>A0A1Q9ETH6_SYMMI</name>
<sequence>MFTPGPSLAETHRLGKMFQLVEEIEAWMLALPDSIFDPACGRLSLDYVLHHAPMTDGQRSQLVVADISNLIEHHGLQTRLYCEAHEVGIRSQMEQIRIVLEDMVGSELALRDDVSLLDLADQPLVARQLRGISDARERLATVANAARNSSKIAVEGARVVKVTPDRIESLDQAQGSAWDQQWFSGLLDDEDAKASAETGVEAEGIGTPSDQSPQHHYDPAWEQIYYHAPTVLQVPMVCTPWGLTPMMLCVSDTSETPNTDHLESPCRQDPEDLDEKYWWQRRRTMAAQLAKFLKHAGEDGEVSLDDVLQQHPRLWYKCHSASELAKNLASIGELTPIVVDLLRCTVRLRTEDEALVAACEALMAELEDQRSWKSSSTLSLTDALMSPQVQLHLPRYASKDPIEGAGILRAALENAELLTVGTSDTISWRSHADMLLQPVEEVLASTGKEARIMQKEGEVPLLVLAEEPTIRRLLNRACLKSSKDSLDALRDALLESETLELDTPRMSCRARGDGRQMEVADDQEIQQKRQWRRFGKFPSQKDAIELRKLLKYYFEPFNLQHNRVLMSLVQIASRNGGAFPAMAGIQAEMPPPSAVPSKGYVATESPVAAQAETRAQATTEPDLKAVPKKCINSQQDLDLFTKSKLCNQLVSFVTELAEASKGLPMTSARRDKASPLVLGLSAMLAEMERWIDDFPPIPQPMRFGNKAFRQWHARLCEKGEGLLAEALSKAPTAPAEQVAALSSELVHYLRGSFGDERRIDYGTGHEEDTGGTHFAGVPRSELAGRFSGNNFRAGSDWSPCSIRCS</sequence>
<accession>A0A1Q9ETH6</accession>
<dbReference type="EMBL" id="LSRX01000073">
    <property type="protein sequence ID" value="OLQ10717.1"/>
    <property type="molecule type" value="Genomic_DNA"/>
</dbReference>
<protein>
    <submittedName>
        <fullName evidence="2">Serine/threonine-protein phosphatase 2A activator</fullName>
    </submittedName>
</protein>
<dbReference type="InterPro" id="IPR004327">
    <property type="entry name" value="Phstyr_phstse_ac"/>
</dbReference>
<proteinExistence type="inferred from homology"/>
<dbReference type="GO" id="GO:0007052">
    <property type="term" value="P:mitotic spindle organization"/>
    <property type="evidence" value="ECO:0007669"/>
    <property type="project" value="TreeGrafter"/>
</dbReference>
<keyword evidence="3" id="KW-1185">Reference proteome</keyword>
<dbReference type="SUPFAM" id="SSF140984">
    <property type="entry name" value="PTPA-like"/>
    <property type="match status" value="1"/>
</dbReference>
<comment type="similarity">
    <text evidence="1">Belongs to the PTPA-type PPIase family.</text>
</comment>
<dbReference type="GO" id="GO:0005634">
    <property type="term" value="C:nucleus"/>
    <property type="evidence" value="ECO:0007669"/>
    <property type="project" value="TreeGrafter"/>
</dbReference>
<comment type="caution">
    <text evidence="2">The sequence shown here is derived from an EMBL/GenBank/DDBJ whole genome shotgun (WGS) entry which is preliminary data.</text>
</comment>
<dbReference type="GO" id="GO:0005737">
    <property type="term" value="C:cytoplasm"/>
    <property type="evidence" value="ECO:0007669"/>
    <property type="project" value="TreeGrafter"/>
</dbReference>
<dbReference type="GO" id="GO:0000159">
    <property type="term" value="C:protein phosphatase type 2A complex"/>
    <property type="evidence" value="ECO:0007669"/>
    <property type="project" value="TreeGrafter"/>
</dbReference>
<dbReference type="OrthoDB" id="427744at2759"/>
<reference evidence="2 3" key="1">
    <citation type="submission" date="2016-02" db="EMBL/GenBank/DDBJ databases">
        <title>Genome analysis of coral dinoflagellate symbionts highlights evolutionary adaptations to a symbiotic lifestyle.</title>
        <authorList>
            <person name="Aranda M."/>
            <person name="Li Y."/>
            <person name="Liew Y.J."/>
            <person name="Baumgarten S."/>
            <person name="Simakov O."/>
            <person name="Wilson M."/>
            <person name="Piel J."/>
            <person name="Ashoor H."/>
            <person name="Bougouffa S."/>
            <person name="Bajic V.B."/>
            <person name="Ryu T."/>
            <person name="Ravasi T."/>
            <person name="Bayer T."/>
            <person name="Micklem G."/>
            <person name="Kim H."/>
            <person name="Bhak J."/>
            <person name="Lajeunesse T.C."/>
            <person name="Voolstra C.R."/>
        </authorList>
    </citation>
    <scope>NUCLEOTIDE SEQUENCE [LARGE SCALE GENOMIC DNA]</scope>
    <source>
        <strain evidence="2 3">CCMP2467</strain>
    </source>
</reference>
<dbReference type="InterPro" id="IPR037218">
    <property type="entry name" value="PTPA_sf"/>
</dbReference>
<dbReference type="PANTHER" id="PTHR10012">
    <property type="entry name" value="SERINE/THREONINE-PROTEIN PHOSPHATASE 2A REGULATORY SUBUNIT B"/>
    <property type="match status" value="1"/>
</dbReference>
<dbReference type="AlphaFoldDB" id="A0A1Q9ETH6"/>
<dbReference type="PANTHER" id="PTHR10012:SF0">
    <property type="entry name" value="SERINE_THREONINE-PROTEIN PHOSPHATASE 2A ACTIVATOR"/>
    <property type="match status" value="1"/>
</dbReference>
<evidence type="ECO:0000256" key="1">
    <source>
        <dbReference type="ARBA" id="ARBA00011019"/>
    </source>
</evidence>
<organism evidence="2 3">
    <name type="scientific">Symbiodinium microadriaticum</name>
    <name type="common">Dinoflagellate</name>
    <name type="synonym">Zooxanthella microadriatica</name>
    <dbReference type="NCBI Taxonomy" id="2951"/>
    <lineage>
        <taxon>Eukaryota</taxon>
        <taxon>Sar</taxon>
        <taxon>Alveolata</taxon>
        <taxon>Dinophyceae</taxon>
        <taxon>Suessiales</taxon>
        <taxon>Symbiodiniaceae</taxon>
        <taxon>Symbiodinium</taxon>
    </lineage>
</organism>
<dbReference type="Proteomes" id="UP000186817">
    <property type="component" value="Unassembled WGS sequence"/>
</dbReference>
<dbReference type="GO" id="GO:0003755">
    <property type="term" value="F:peptidyl-prolyl cis-trans isomerase activity"/>
    <property type="evidence" value="ECO:0007669"/>
    <property type="project" value="TreeGrafter"/>
</dbReference>
<evidence type="ECO:0000313" key="3">
    <source>
        <dbReference type="Proteomes" id="UP000186817"/>
    </source>
</evidence>